<evidence type="ECO:0000259" key="8">
    <source>
        <dbReference type="Pfam" id="PF01416"/>
    </source>
</evidence>
<evidence type="ECO:0000256" key="6">
    <source>
        <dbReference type="PIRSR" id="PIRSR001430-2"/>
    </source>
</evidence>
<name>A0A926F9S6_9FIRM</name>
<evidence type="ECO:0000256" key="3">
    <source>
        <dbReference type="ARBA" id="ARBA00023235"/>
    </source>
</evidence>
<dbReference type="NCBIfam" id="TIGR00071">
    <property type="entry name" value="hisT_truA"/>
    <property type="match status" value="1"/>
</dbReference>
<comment type="caution">
    <text evidence="4">Lacks conserved residue(s) required for the propagation of feature annotation.</text>
</comment>
<dbReference type="GO" id="GO:0031119">
    <property type="term" value="P:tRNA pseudouridine synthesis"/>
    <property type="evidence" value="ECO:0007669"/>
    <property type="project" value="UniProtKB-UniRule"/>
</dbReference>
<dbReference type="RefSeq" id="WP_262431546.1">
    <property type="nucleotide sequence ID" value="NZ_JACRTE010000003.1"/>
</dbReference>
<dbReference type="EC" id="5.4.99.12" evidence="4"/>
<dbReference type="GO" id="GO:0160147">
    <property type="term" value="F:tRNA pseudouridine(38-40) synthase activity"/>
    <property type="evidence" value="ECO:0007669"/>
    <property type="project" value="UniProtKB-EC"/>
</dbReference>
<evidence type="ECO:0000256" key="4">
    <source>
        <dbReference type="HAMAP-Rule" id="MF_00171"/>
    </source>
</evidence>
<dbReference type="PANTHER" id="PTHR11142:SF0">
    <property type="entry name" value="TRNA PSEUDOURIDINE SYNTHASE-LIKE 1"/>
    <property type="match status" value="1"/>
</dbReference>
<reference evidence="9" key="1">
    <citation type="submission" date="2020-08" db="EMBL/GenBank/DDBJ databases">
        <title>Genome public.</title>
        <authorList>
            <person name="Liu C."/>
            <person name="Sun Q."/>
        </authorList>
    </citation>
    <scope>NUCLEOTIDE SEQUENCE</scope>
    <source>
        <strain evidence="9">NSJ-50</strain>
    </source>
</reference>
<proteinExistence type="inferred from homology"/>
<feature type="domain" description="Pseudouridine synthase I TruA alpha/beta" evidence="8">
    <location>
        <begin position="143"/>
        <end position="242"/>
    </location>
</feature>
<feature type="binding site" evidence="4 6">
    <location>
        <position position="110"/>
    </location>
    <ligand>
        <name>substrate</name>
    </ligand>
</feature>
<evidence type="ECO:0000313" key="9">
    <source>
        <dbReference type="EMBL" id="MBC8595971.1"/>
    </source>
</evidence>
<dbReference type="CDD" id="cd02570">
    <property type="entry name" value="PseudoU_synth_EcTruA"/>
    <property type="match status" value="1"/>
</dbReference>
<keyword evidence="2 4" id="KW-0819">tRNA processing</keyword>
<comment type="function">
    <text evidence="4">Formation of pseudouridine at positions 38, 39 and 40 in the anticodon stem and loop of transfer RNAs.</text>
</comment>
<dbReference type="Gene3D" id="3.30.70.660">
    <property type="entry name" value="Pseudouridine synthase I, catalytic domain, C-terminal subdomain"/>
    <property type="match status" value="1"/>
</dbReference>
<dbReference type="InterPro" id="IPR020094">
    <property type="entry name" value="TruA/RsuA/RluB/E/F_N"/>
</dbReference>
<dbReference type="InterPro" id="IPR001406">
    <property type="entry name" value="PsdUridine_synth_TruA"/>
</dbReference>
<sequence>MRNLLLYLEYDGTNYHGWQIQPEDITVQKTVEDAVFKIFKEKISVTGCSRTDAGVHAKKYALSFFTECKIPAERVAVALNTALPYDVRALYCTEVGENFHARFDTVSKTYQYIINNGKYDVFMRNYCWTVKSALDIEKMRSSAKYFLGKHDFKSFMTGEKDVTVRNVFSLDITENGDFINIFISADGFLYNMVRIIVGTLKKIGEGKLDGEKIPEIILARDRSLAGETAPPQGLYLYDVKYEVSEILK</sequence>
<organism evidence="9 10">
    <name type="scientific">Qingrenia yutianensis</name>
    <dbReference type="NCBI Taxonomy" id="2763676"/>
    <lineage>
        <taxon>Bacteria</taxon>
        <taxon>Bacillati</taxon>
        <taxon>Bacillota</taxon>
        <taxon>Clostridia</taxon>
        <taxon>Eubacteriales</taxon>
        <taxon>Oscillospiraceae</taxon>
        <taxon>Qingrenia</taxon>
    </lineage>
</organism>
<evidence type="ECO:0000256" key="5">
    <source>
        <dbReference type="PIRSR" id="PIRSR001430-1"/>
    </source>
</evidence>
<dbReference type="Proteomes" id="UP000647416">
    <property type="component" value="Unassembled WGS sequence"/>
</dbReference>
<dbReference type="InterPro" id="IPR020103">
    <property type="entry name" value="PsdUridine_synth_cat_dom_sf"/>
</dbReference>
<dbReference type="SUPFAM" id="SSF55120">
    <property type="entry name" value="Pseudouridine synthase"/>
    <property type="match status" value="1"/>
</dbReference>
<evidence type="ECO:0000256" key="2">
    <source>
        <dbReference type="ARBA" id="ARBA00022694"/>
    </source>
</evidence>
<comment type="similarity">
    <text evidence="1 4 7">Belongs to the tRNA pseudouridine synthase TruA family.</text>
</comment>
<feature type="active site" description="Nucleophile" evidence="4 5">
    <location>
        <position position="52"/>
    </location>
</feature>
<dbReference type="PANTHER" id="PTHR11142">
    <property type="entry name" value="PSEUDOURIDYLATE SYNTHASE"/>
    <property type="match status" value="1"/>
</dbReference>
<dbReference type="InterPro" id="IPR020097">
    <property type="entry name" value="PsdUridine_synth_TruA_a/b_dom"/>
</dbReference>
<dbReference type="FunFam" id="3.30.70.580:FF:000001">
    <property type="entry name" value="tRNA pseudouridine synthase A"/>
    <property type="match status" value="1"/>
</dbReference>
<protein>
    <recommendedName>
        <fullName evidence="4">tRNA pseudouridine synthase A</fullName>
        <ecNumber evidence="4">5.4.99.12</ecNumber>
    </recommendedName>
    <alternativeName>
        <fullName evidence="4">tRNA pseudouridine(38-40) synthase</fullName>
    </alternativeName>
    <alternativeName>
        <fullName evidence="4">tRNA pseudouridylate synthase I</fullName>
    </alternativeName>
    <alternativeName>
        <fullName evidence="4">tRNA-uridine isomerase I</fullName>
    </alternativeName>
</protein>
<dbReference type="AlphaFoldDB" id="A0A926F9S6"/>
<dbReference type="HAMAP" id="MF_00171">
    <property type="entry name" value="TruA"/>
    <property type="match status" value="1"/>
</dbReference>
<evidence type="ECO:0000256" key="1">
    <source>
        <dbReference type="ARBA" id="ARBA00009375"/>
    </source>
</evidence>
<comment type="subunit">
    <text evidence="4">Homodimer.</text>
</comment>
<dbReference type="Pfam" id="PF01416">
    <property type="entry name" value="PseudoU_synth_1"/>
    <property type="match status" value="2"/>
</dbReference>
<dbReference type="GO" id="GO:0003723">
    <property type="term" value="F:RNA binding"/>
    <property type="evidence" value="ECO:0007669"/>
    <property type="project" value="InterPro"/>
</dbReference>
<keyword evidence="10" id="KW-1185">Reference proteome</keyword>
<dbReference type="PIRSF" id="PIRSF001430">
    <property type="entry name" value="tRNA_psdUrid_synth"/>
    <property type="match status" value="1"/>
</dbReference>
<comment type="caution">
    <text evidence="9">The sequence shown here is derived from an EMBL/GenBank/DDBJ whole genome shotgun (WGS) entry which is preliminary data.</text>
</comment>
<dbReference type="EMBL" id="JACRTE010000003">
    <property type="protein sequence ID" value="MBC8595971.1"/>
    <property type="molecule type" value="Genomic_DNA"/>
</dbReference>
<keyword evidence="3 4" id="KW-0413">Isomerase</keyword>
<comment type="catalytic activity">
    <reaction evidence="4 7">
        <text>uridine(38/39/40) in tRNA = pseudouridine(38/39/40) in tRNA</text>
        <dbReference type="Rhea" id="RHEA:22376"/>
        <dbReference type="Rhea" id="RHEA-COMP:10085"/>
        <dbReference type="Rhea" id="RHEA-COMP:10087"/>
        <dbReference type="ChEBI" id="CHEBI:65314"/>
        <dbReference type="ChEBI" id="CHEBI:65315"/>
        <dbReference type="EC" id="5.4.99.12"/>
    </reaction>
</comment>
<evidence type="ECO:0000256" key="7">
    <source>
        <dbReference type="RuleBase" id="RU003792"/>
    </source>
</evidence>
<gene>
    <name evidence="4 9" type="primary">truA</name>
    <name evidence="9" type="ORF">H8706_03690</name>
</gene>
<evidence type="ECO:0000313" key="10">
    <source>
        <dbReference type="Proteomes" id="UP000647416"/>
    </source>
</evidence>
<dbReference type="Gene3D" id="3.30.70.580">
    <property type="entry name" value="Pseudouridine synthase I, catalytic domain, N-terminal subdomain"/>
    <property type="match status" value="1"/>
</dbReference>
<dbReference type="InterPro" id="IPR020095">
    <property type="entry name" value="PsdUridine_synth_TruA_C"/>
</dbReference>
<feature type="domain" description="Pseudouridine synthase I TruA alpha/beta" evidence="8">
    <location>
        <begin position="9"/>
        <end position="104"/>
    </location>
</feature>
<accession>A0A926F9S6</accession>